<dbReference type="Proteomes" id="UP001201020">
    <property type="component" value="Chromosome"/>
</dbReference>
<evidence type="ECO:0000256" key="1">
    <source>
        <dbReference type="SAM" id="Phobius"/>
    </source>
</evidence>
<feature type="transmembrane region" description="Helical" evidence="1">
    <location>
        <begin position="302"/>
        <end position="322"/>
    </location>
</feature>
<feature type="transmembrane region" description="Helical" evidence="1">
    <location>
        <begin position="6"/>
        <end position="21"/>
    </location>
</feature>
<feature type="transmembrane region" description="Helical" evidence="1">
    <location>
        <begin position="133"/>
        <end position="153"/>
    </location>
</feature>
<reference evidence="2" key="1">
    <citation type="journal article" date="2022" name="Nat. Microbiol.">
        <title>Unique mobile elements and scalable gene flow at the prokaryote-eukaryote boundary revealed by circularized Asgard archaea genomes.</title>
        <authorList>
            <person name="Wu F."/>
            <person name="Speth D.R."/>
            <person name="Philosof A."/>
            <person name="Cremiere A."/>
            <person name="Narayanan A."/>
            <person name="Barco R.A."/>
            <person name="Connon S.A."/>
            <person name="Amend J.P."/>
            <person name="Antoshechkin I.A."/>
            <person name="Orphan V.J."/>
        </authorList>
    </citation>
    <scope>NUCLEOTIDE SEQUENCE</scope>
    <source>
        <strain evidence="2">PM71</strain>
    </source>
</reference>
<feature type="transmembrane region" description="Helical" evidence="1">
    <location>
        <begin position="464"/>
        <end position="488"/>
    </location>
</feature>
<feature type="transmembrane region" description="Helical" evidence="1">
    <location>
        <begin position="334"/>
        <end position="359"/>
    </location>
</feature>
<keyword evidence="1" id="KW-0812">Transmembrane</keyword>
<feature type="transmembrane region" description="Helical" evidence="1">
    <location>
        <begin position="173"/>
        <end position="197"/>
    </location>
</feature>
<feature type="transmembrane region" description="Helical" evidence="1">
    <location>
        <begin position="41"/>
        <end position="59"/>
    </location>
</feature>
<feature type="transmembrane region" description="Helical" evidence="1">
    <location>
        <begin position="273"/>
        <end position="295"/>
    </location>
</feature>
<keyword evidence="1" id="KW-1133">Transmembrane helix</keyword>
<proteinExistence type="predicted"/>
<feature type="transmembrane region" description="Helical" evidence="1">
    <location>
        <begin position="203"/>
        <end position="224"/>
    </location>
</feature>
<feature type="transmembrane region" description="Helical" evidence="1">
    <location>
        <begin position="244"/>
        <end position="261"/>
    </location>
</feature>
<sequence>MIFWVITGIYLFGIAAIFILERSSQFITKLFPLLKGKTRIVFNYISVLITICAYIVYLYTVHPFSQSTKILEKFAFSPFSSIFLALSTLLISVTGFFLLSDVDEFSNRSKVGYSSLLFTQYSAFIMFSSVSWVFIYLGLLGIIVGITFILRNIYLKKEIEVTKELHSMFVFDIFSLVFLFLGILFYNLVFNSFIIQIKPRNDFWALELLSFIFIFCSSLILLEIPPFHFRSFSEVNKKFKTPKIVNLLKKLVGVFMILNLSRPISVNSNYKQFYFIIFLTIGGIVSLWGVVGAINKLNINELLVYIDFYYIGTLLLFLSNNFSSDATISTSIEGYAFILFLTIFYFMMQIVQTSLTSLMSSKYSFNSLDDLLKGEKLEKIEVFPFAILQFVEIAFPLALSYTYIFYLNFKDISTLYFIILTSIISVNFFFGIQSSFRVIYYSLKRTSLPLGYKRIEPNLHISSFISMLILVFNAVFIKEIVIVCQRAVFLFPF</sequence>
<keyword evidence="1" id="KW-0472">Membrane</keyword>
<feature type="transmembrane region" description="Helical" evidence="1">
    <location>
        <begin position="416"/>
        <end position="443"/>
    </location>
</feature>
<organism evidence="2">
    <name type="scientific">Candidatus Heimdallarchaeum aukensis</name>
    <dbReference type="NCBI Taxonomy" id="2876573"/>
    <lineage>
        <taxon>Archaea</taxon>
        <taxon>Promethearchaeati</taxon>
        <taxon>Candidatus Heimdallarchaeota</taxon>
        <taxon>Candidatus Heimdallarchaeia (ex Rinke et al. 2021) (nom. nud.)</taxon>
        <taxon>Candidatus Heimdallarchaeales</taxon>
        <taxon>Candidatus Heimdallarchaeaceae</taxon>
        <taxon>Candidatus Heimdallarchaeum</taxon>
    </lineage>
</organism>
<dbReference type="AlphaFoldDB" id="A0A9Y1FKJ3"/>
<accession>A0A9Y1FKJ3</accession>
<dbReference type="EMBL" id="CP084166">
    <property type="protein sequence ID" value="UJG40662.1"/>
    <property type="molecule type" value="Genomic_DNA"/>
</dbReference>
<feature type="transmembrane region" description="Helical" evidence="1">
    <location>
        <begin position="380"/>
        <end position="404"/>
    </location>
</feature>
<feature type="transmembrane region" description="Helical" evidence="1">
    <location>
        <begin position="79"/>
        <end position="99"/>
    </location>
</feature>
<evidence type="ECO:0000313" key="2">
    <source>
        <dbReference type="EMBL" id="UJG40662.1"/>
    </source>
</evidence>
<gene>
    <name evidence="2" type="ORF">K9W45_12605</name>
</gene>
<name>A0A9Y1FKJ3_9ARCH</name>
<protein>
    <submittedName>
        <fullName evidence="2">Uncharacterized protein</fullName>
    </submittedName>
</protein>